<reference evidence="2" key="1">
    <citation type="journal article" date="2015" name="Nature">
        <title>Complex archaea that bridge the gap between prokaryotes and eukaryotes.</title>
        <authorList>
            <person name="Spang A."/>
            <person name="Saw J.H."/>
            <person name="Jorgensen S.L."/>
            <person name="Zaremba-Niedzwiedzka K."/>
            <person name="Martijn J."/>
            <person name="Lind A.E."/>
            <person name="van Eijk R."/>
            <person name="Schleper C."/>
            <person name="Guy L."/>
            <person name="Ettema T.J."/>
        </authorList>
    </citation>
    <scope>NUCLEOTIDE SEQUENCE</scope>
</reference>
<dbReference type="EMBL" id="LAZR01040973">
    <property type="protein sequence ID" value="KKL13159.1"/>
    <property type="molecule type" value="Genomic_DNA"/>
</dbReference>
<accession>A0A0F9AU89</accession>
<comment type="caution">
    <text evidence="2">The sequence shown here is derived from an EMBL/GenBank/DDBJ whole genome shotgun (WGS) entry which is preliminary data.</text>
</comment>
<organism evidence="2">
    <name type="scientific">marine sediment metagenome</name>
    <dbReference type="NCBI Taxonomy" id="412755"/>
    <lineage>
        <taxon>unclassified sequences</taxon>
        <taxon>metagenomes</taxon>
        <taxon>ecological metagenomes</taxon>
    </lineage>
</organism>
<feature type="domain" description="ATPase of the ABC class N-terminal" evidence="1">
    <location>
        <begin position="5"/>
        <end position="48"/>
    </location>
</feature>
<dbReference type="InterPro" id="IPR046833">
    <property type="entry name" value="ABC_N"/>
</dbReference>
<protein>
    <recommendedName>
        <fullName evidence="1">ATPase of the ABC class N-terminal domain-containing protein</fullName>
    </recommendedName>
</protein>
<name>A0A0F9AU89_9ZZZZ</name>
<dbReference type="AlphaFoldDB" id="A0A0F9AU89"/>
<sequence length="120" mass="13722">MRTENDLKTTLRRIDGKGYKAYKDIKGQYDFGTYTLIIDHVQGDPFANVRGSEEWGVEPWVGALIRATDKIRRLQKFARVGKLANEAVEDSFRDLAVYAIIALVLYEEPQEVENAKQEAE</sequence>
<evidence type="ECO:0000313" key="2">
    <source>
        <dbReference type="EMBL" id="KKL13159.1"/>
    </source>
</evidence>
<dbReference type="Pfam" id="PF20446">
    <property type="entry name" value="ABC_N"/>
    <property type="match status" value="1"/>
</dbReference>
<evidence type="ECO:0000259" key="1">
    <source>
        <dbReference type="Pfam" id="PF20446"/>
    </source>
</evidence>
<proteinExistence type="predicted"/>
<gene>
    <name evidence="2" type="ORF">LCGC14_2528550</name>
</gene>